<reference evidence="1 2" key="1">
    <citation type="submission" date="2023-07" db="EMBL/GenBank/DDBJ databases">
        <title>Genomic Encyclopedia of Type Strains, Phase IV (KMG-IV): sequencing the most valuable type-strain genomes for metagenomic binning, comparative biology and taxonomic classification.</title>
        <authorList>
            <person name="Goeker M."/>
        </authorList>
    </citation>
    <scope>NUCLEOTIDE SEQUENCE [LARGE SCALE GENOMIC DNA]</scope>
    <source>
        <strain evidence="1 2">DSM 22170</strain>
    </source>
</reference>
<organism evidence="1 2">
    <name type="scientific">Paenibacillus hunanensis</name>
    <dbReference type="NCBI Taxonomy" id="539262"/>
    <lineage>
        <taxon>Bacteria</taxon>
        <taxon>Bacillati</taxon>
        <taxon>Bacillota</taxon>
        <taxon>Bacilli</taxon>
        <taxon>Bacillales</taxon>
        <taxon>Paenibacillaceae</taxon>
        <taxon>Paenibacillus</taxon>
    </lineage>
</organism>
<comment type="caution">
    <text evidence="1">The sequence shown here is derived from an EMBL/GenBank/DDBJ whole genome shotgun (WGS) entry which is preliminary data.</text>
</comment>
<dbReference type="Proteomes" id="UP001185028">
    <property type="component" value="Unassembled WGS sequence"/>
</dbReference>
<keyword evidence="2" id="KW-1185">Reference proteome</keyword>
<evidence type="ECO:0000313" key="1">
    <source>
        <dbReference type="EMBL" id="MDR6245680.1"/>
    </source>
</evidence>
<gene>
    <name evidence="1" type="ORF">JOC58_003593</name>
</gene>
<protein>
    <submittedName>
        <fullName evidence="1">Uncharacterized protein</fullName>
    </submittedName>
</protein>
<proteinExistence type="predicted"/>
<accession>A0ABU1J2F2</accession>
<dbReference type="RefSeq" id="WP_188777679.1">
    <property type="nucleotide sequence ID" value="NZ_BMMB01000011.1"/>
</dbReference>
<sequence>MDTYNQTRGFIQKNNTQFYNSQLALRKIAALQANQTRIYGIDGFELTENKTQPFLEHSIDFGKSIDNWDQASAFIEAKAHLGLMFEIISDEY</sequence>
<evidence type="ECO:0000313" key="2">
    <source>
        <dbReference type="Proteomes" id="UP001185028"/>
    </source>
</evidence>
<dbReference type="EMBL" id="JAVDQH010000016">
    <property type="protein sequence ID" value="MDR6245680.1"/>
    <property type="molecule type" value="Genomic_DNA"/>
</dbReference>
<name>A0ABU1J2F2_9BACL</name>